<dbReference type="Proteomes" id="UP000003806">
    <property type="component" value="Chromosome"/>
</dbReference>
<dbReference type="eggNOG" id="ENOG502ZSKT">
    <property type="taxonomic scope" value="Bacteria"/>
</dbReference>
<dbReference type="RefSeq" id="WP_008519878.1">
    <property type="nucleotide sequence ID" value="NZ_CM001376.1"/>
</dbReference>
<evidence type="ECO:0000313" key="2">
    <source>
        <dbReference type="EMBL" id="EHM12441.1"/>
    </source>
</evidence>
<sequence length="170" mass="19262">MNRRLAVGVIVAACLACGSCWGADRAIFGPWGLKFGQKAEESAAQMKENGASLVFDTFAYRIGVTSLYQGEFFGRSCFAQLFTNDRGLWRVQMSFKRPEIQAGSGQKGNYFELSKLLTDKYGSPKTITTSHGEARQWKDEDQMIELTADNRSESNYTTVLTYTDRRRYMW</sequence>
<proteinExistence type="predicted"/>
<keyword evidence="3" id="KW-1185">Reference proteome</keyword>
<evidence type="ECO:0000256" key="1">
    <source>
        <dbReference type="SAM" id="SignalP"/>
    </source>
</evidence>
<evidence type="ECO:0000313" key="3">
    <source>
        <dbReference type="Proteomes" id="UP000003806"/>
    </source>
</evidence>
<feature type="chain" id="PRO_5003540899" description="Lipocalin-like domain-containing protein" evidence="1">
    <location>
        <begin position="23"/>
        <end position="170"/>
    </location>
</feature>
<accession>H0ULH6</accession>
<organism evidence="2 3">
    <name type="scientific">Jonquetella anthropi DSM 22815</name>
    <dbReference type="NCBI Taxonomy" id="885272"/>
    <lineage>
        <taxon>Bacteria</taxon>
        <taxon>Thermotogati</taxon>
        <taxon>Synergistota</taxon>
        <taxon>Synergistia</taxon>
        <taxon>Synergistales</taxon>
        <taxon>Dethiosulfovibrionaceae</taxon>
        <taxon>Jonquetella</taxon>
    </lineage>
</organism>
<feature type="signal peptide" evidence="1">
    <location>
        <begin position="1"/>
        <end position="22"/>
    </location>
</feature>
<reference evidence="2 3" key="1">
    <citation type="submission" date="2011-11" db="EMBL/GenBank/DDBJ databases">
        <title>The Noncontiguous Finished genome of Jonquetella anthropi DSM 22815.</title>
        <authorList>
            <consortium name="US DOE Joint Genome Institute (JGI-PGF)"/>
            <person name="Lucas S."/>
            <person name="Copeland A."/>
            <person name="Lapidus A."/>
            <person name="Glavina del Rio T."/>
            <person name="Dalin E."/>
            <person name="Tice H."/>
            <person name="Bruce D."/>
            <person name="Goodwin L."/>
            <person name="Pitluck S."/>
            <person name="Peters L."/>
            <person name="Mikhailova N."/>
            <person name="Held B."/>
            <person name="Kyrpides N."/>
            <person name="Mavromatis K."/>
            <person name="Ivanova N."/>
            <person name="Markowitz V."/>
            <person name="Cheng J.-F."/>
            <person name="Hugenholtz P."/>
            <person name="Woyke T."/>
            <person name="Wu D."/>
            <person name="Gronow S."/>
            <person name="Wellnitz S."/>
            <person name="Brambilla E."/>
            <person name="Klenk H.-P."/>
            <person name="Eisen J.A."/>
        </authorList>
    </citation>
    <scope>NUCLEOTIDE SEQUENCE [LARGE SCALE GENOMIC DNA]</scope>
    <source>
        <strain evidence="2 3">DSM 22815</strain>
    </source>
</reference>
<dbReference type="AlphaFoldDB" id="H0ULH6"/>
<name>H0ULH6_9BACT</name>
<evidence type="ECO:0008006" key="4">
    <source>
        <dbReference type="Google" id="ProtNLM"/>
    </source>
</evidence>
<gene>
    <name evidence="2" type="ORF">JonanDRAFT_0004</name>
</gene>
<dbReference type="STRING" id="885272.JonanDRAFT_0004"/>
<keyword evidence="1" id="KW-0732">Signal</keyword>
<protein>
    <recommendedName>
        <fullName evidence="4">Lipocalin-like domain-containing protein</fullName>
    </recommendedName>
</protein>
<dbReference type="OrthoDB" id="6207at2"/>
<dbReference type="HOGENOM" id="CLU_1568650_0_0_0"/>
<dbReference type="EMBL" id="CM001376">
    <property type="protein sequence ID" value="EHM12441.1"/>
    <property type="molecule type" value="Genomic_DNA"/>
</dbReference>